<keyword evidence="1" id="KW-1133">Transmembrane helix</keyword>
<name>A0A382NZG1_9ZZZZ</name>
<evidence type="ECO:0000256" key="1">
    <source>
        <dbReference type="SAM" id="Phobius"/>
    </source>
</evidence>
<feature type="non-terminal residue" evidence="2">
    <location>
        <position position="334"/>
    </location>
</feature>
<proteinExistence type="predicted"/>
<feature type="transmembrane region" description="Helical" evidence="1">
    <location>
        <begin position="156"/>
        <end position="173"/>
    </location>
</feature>
<reference evidence="2" key="1">
    <citation type="submission" date="2018-05" db="EMBL/GenBank/DDBJ databases">
        <authorList>
            <person name="Lanie J.A."/>
            <person name="Ng W.-L."/>
            <person name="Kazmierczak K.M."/>
            <person name="Andrzejewski T.M."/>
            <person name="Davidsen T.M."/>
            <person name="Wayne K.J."/>
            <person name="Tettelin H."/>
            <person name="Glass J.I."/>
            <person name="Rusch D."/>
            <person name="Podicherti R."/>
            <person name="Tsui H.-C.T."/>
            <person name="Winkler M.E."/>
        </authorList>
    </citation>
    <scope>NUCLEOTIDE SEQUENCE</scope>
</reference>
<feature type="transmembrane region" description="Helical" evidence="1">
    <location>
        <begin position="212"/>
        <end position="230"/>
    </location>
</feature>
<feature type="transmembrane region" description="Helical" evidence="1">
    <location>
        <begin position="236"/>
        <end position="254"/>
    </location>
</feature>
<dbReference type="EMBL" id="UINC01103782">
    <property type="protein sequence ID" value="SVC66436.1"/>
    <property type="molecule type" value="Genomic_DNA"/>
</dbReference>
<feature type="transmembrane region" description="Helical" evidence="1">
    <location>
        <begin position="179"/>
        <end position="200"/>
    </location>
</feature>
<feature type="transmembrane region" description="Helical" evidence="1">
    <location>
        <begin position="133"/>
        <end position="151"/>
    </location>
</feature>
<protein>
    <recommendedName>
        <fullName evidence="3">Glycosyltransferase RgtA/B/C/D-like domain-containing protein</fullName>
    </recommendedName>
</protein>
<keyword evidence="1" id="KW-0812">Transmembrane</keyword>
<feature type="transmembrane region" description="Helical" evidence="1">
    <location>
        <begin position="261"/>
        <end position="284"/>
    </location>
</feature>
<sequence length="334" mass="37225">MMPASRKLTFFLLTSGLIAVLLSSYPIVFFGKSYVSPGYGPQLLYDDWPLIPGYKSSDRESAGGDPGAIAWAFLPYSRVQHEAVFEHGEFPLWNRYNSAGLPLFGQGQSMILDPLHWIVVAGEGNGWAWDVKFLLSKLLFLTGIGACVFLITRSRAISLALMVSVAFIGFFYYRFNHPVYFNLTYVPWLFFSYLELARGLQGDNAIDTGRWRLWPIFGVFATSLLLLFSGTPKGTSILFGALHFAGLIGVIGVSRGIREKVVNFGVLLVLWIAIALASAPHWLIFLDTLSKVSTVYDNPHCGFNSRLWWFIDSLFLGPELLPWGGPTTNIFLSV</sequence>
<keyword evidence="1" id="KW-0472">Membrane</keyword>
<accession>A0A382NZG1</accession>
<evidence type="ECO:0000313" key="2">
    <source>
        <dbReference type="EMBL" id="SVC66436.1"/>
    </source>
</evidence>
<evidence type="ECO:0008006" key="3">
    <source>
        <dbReference type="Google" id="ProtNLM"/>
    </source>
</evidence>
<organism evidence="2">
    <name type="scientific">marine metagenome</name>
    <dbReference type="NCBI Taxonomy" id="408172"/>
    <lineage>
        <taxon>unclassified sequences</taxon>
        <taxon>metagenomes</taxon>
        <taxon>ecological metagenomes</taxon>
    </lineage>
</organism>
<gene>
    <name evidence="2" type="ORF">METZ01_LOCUS319290</name>
</gene>
<dbReference type="AlphaFoldDB" id="A0A382NZG1"/>